<dbReference type="EMBL" id="MF663761">
    <property type="protein sequence ID" value="ATI16486.1"/>
    <property type="molecule type" value="Genomic_DNA"/>
</dbReference>
<dbReference type="Proteomes" id="UP000230794">
    <property type="component" value="Segment"/>
</dbReference>
<accession>A0A291LBH4</accession>
<keyword evidence="2" id="KW-1185">Reference proteome</keyword>
<organism evidence="1 2">
    <name type="scientific">Klebsiella phage vB_KpnM_KpV79</name>
    <dbReference type="NCBI Taxonomy" id="2041212"/>
    <lineage>
        <taxon>Viruses</taxon>
        <taxon>Duplodnaviria</taxon>
        <taxon>Heunggongvirae</taxon>
        <taxon>Uroviricota</taxon>
        <taxon>Caudoviricetes</taxon>
        <taxon>Jameshumphriesvirinae</taxon>
        <taxon>Sircambvirus</taxon>
        <taxon>Sircambvirus KpV79</taxon>
        <taxon>Jedunavirus KpV52</taxon>
    </lineage>
</organism>
<reference evidence="1 2" key="1">
    <citation type="submission" date="2017-08" db="EMBL/GenBank/DDBJ databases">
        <title>Complete genome sequence of Klebsiella pneumoniae phage vB_KpnM_KpV79.</title>
        <authorList>
            <person name="Komisarova E.V."/>
            <person name="Krasilnikova V.M."/>
            <person name="Myakinina V.P."/>
            <person name="Kislichkina A.A."/>
            <person name="Bogun A.G."/>
            <person name="Volozhantsev N.V."/>
        </authorList>
    </citation>
    <scope>NUCLEOTIDE SEQUENCE [LARGE SCALE GENOMIC DNA]</scope>
</reference>
<evidence type="ECO:0000313" key="2">
    <source>
        <dbReference type="Proteomes" id="UP000230794"/>
    </source>
</evidence>
<proteinExistence type="predicted"/>
<gene>
    <name evidence="1" type="ORF">kpv79_33</name>
</gene>
<evidence type="ECO:0000313" key="1">
    <source>
        <dbReference type="EMBL" id="ATI16486.1"/>
    </source>
</evidence>
<dbReference type="OrthoDB" id="18064at10239"/>
<name>A0A291LBH4_9CAUD</name>
<sequence>MSLVKSFTVGDTTYNAAMPSAIEQDEILSLVGAQFIVHAGNVYKNGGTLSVKDVVLMLTTLPHVVKKRISEVLLSKTFVAGQERKVDVADFAGHMMSFNTLLAELFLWVYADFFDYVQNANKDE</sequence>
<protein>
    <submittedName>
        <fullName evidence="1">Uncharacterized protein</fullName>
    </submittedName>
</protein>